<dbReference type="PANTHER" id="PTHR37534">
    <property type="entry name" value="TRANSCRIPTIONAL ACTIVATOR PROTEIN UGA3"/>
    <property type="match status" value="1"/>
</dbReference>
<dbReference type="AlphaFoldDB" id="A0A1G4JNR0"/>
<dbReference type="Gene3D" id="4.10.240.10">
    <property type="entry name" value="Zn(2)-C6 fungal-type DNA-binding domain"/>
    <property type="match status" value="1"/>
</dbReference>
<evidence type="ECO:0000313" key="4">
    <source>
        <dbReference type="EMBL" id="SCU92275.1"/>
    </source>
</evidence>
<dbReference type="CDD" id="cd00067">
    <property type="entry name" value="GAL4"/>
    <property type="match status" value="1"/>
</dbReference>
<comment type="subcellular location">
    <subcellularLocation>
        <location evidence="1">Nucleus</location>
    </subcellularLocation>
</comment>
<dbReference type="Pfam" id="PF11951">
    <property type="entry name" value="Fungal_trans_2"/>
    <property type="match status" value="1"/>
</dbReference>
<dbReference type="PROSITE" id="PS00463">
    <property type="entry name" value="ZN2_CY6_FUNGAL_1"/>
    <property type="match status" value="1"/>
</dbReference>
<evidence type="ECO:0000256" key="2">
    <source>
        <dbReference type="ARBA" id="ARBA00023242"/>
    </source>
</evidence>
<dbReference type="Pfam" id="PF00172">
    <property type="entry name" value="Zn_clus"/>
    <property type="match status" value="1"/>
</dbReference>
<reference evidence="4 5" key="1">
    <citation type="submission" date="2016-03" db="EMBL/GenBank/DDBJ databases">
        <authorList>
            <person name="Devillers H."/>
        </authorList>
    </citation>
    <scope>NUCLEOTIDE SEQUENCE [LARGE SCALE GENOMIC DNA]</scope>
    <source>
        <strain evidence="4">CBS 10888</strain>
    </source>
</reference>
<sequence>MRSIEIVCVVVSDKRELKITELQIKGISQTDATIMSSRNNGQRSRSGCSNCKKAKIKCDEKKPTCKNCIKKGNSDCDYSLHLKWGGRPARNSKKIIKDLPDAAFVNGVLTIARNLNKSAKKATFNFGLEGTGAQALKDSSLTTPSQDILLTATDKGTDLLDGFSAQNALLFPDPLSEVALQNSILDSISPQTFFNPVAVHIPPPCPNILFASSFHSELFGFYLQETSQLFVPTPRHAYESNPFNTILPQMAMQNTTLMKLILAFAANHRKQISKYKRDQQHSLQLAHGCDRAIQDGNFADRLLSETFVQLLSDVTNQEQRYTHTTLATVLMLAGFDIFFSDTRNKWRAHIFGARGLILDKLRIGGENILQVSSIGKGLDAETFLNHWFSYLNIIGSLSSVKKIVPIEKLRPLSYQFEHQGTKRAIYERRKALKDIDYFTGLETKILSLLADVAHLVDRKESLLEAYELRPLFLEALDLDHKILTYINESESERDEIYRQFYAICPQGSGGEVGYDTYKMLRATNAVFGLTGVLQLKRRVLEIPQGSPAVNELLLRISKLIHEEIPFNSSAESCITFCLFCCGCELVGKDLVASRPIFTSHVETLMKKGMASANQAKIVMEDCWKYKKSWWEILEERNLDLAFAI</sequence>
<dbReference type="GO" id="GO:0000981">
    <property type="term" value="F:DNA-binding transcription factor activity, RNA polymerase II-specific"/>
    <property type="evidence" value="ECO:0007669"/>
    <property type="project" value="InterPro"/>
</dbReference>
<evidence type="ECO:0000259" key="3">
    <source>
        <dbReference type="PROSITE" id="PS50048"/>
    </source>
</evidence>
<dbReference type="GO" id="GO:0005634">
    <property type="term" value="C:nucleus"/>
    <property type="evidence" value="ECO:0007669"/>
    <property type="project" value="UniProtKB-SubCell"/>
</dbReference>
<dbReference type="GO" id="GO:0008270">
    <property type="term" value="F:zinc ion binding"/>
    <property type="evidence" value="ECO:0007669"/>
    <property type="project" value="InterPro"/>
</dbReference>
<dbReference type="InterPro" id="IPR036864">
    <property type="entry name" value="Zn2-C6_fun-type_DNA-bd_sf"/>
</dbReference>
<dbReference type="GO" id="GO:0045944">
    <property type="term" value="P:positive regulation of transcription by RNA polymerase II"/>
    <property type="evidence" value="ECO:0007669"/>
    <property type="project" value="TreeGrafter"/>
</dbReference>
<dbReference type="GO" id="GO:0000976">
    <property type="term" value="F:transcription cis-regulatory region binding"/>
    <property type="evidence" value="ECO:0007669"/>
    <property type="project" value="TreeGrafter"/>
</dbReference>
<dbReference type="InterPro" id="IPR021858">
    <property type="entry name" value="Fun_TF"/>
</dbReference>
<dbReference type="SUPFAM" id="SSF57701">
    <property type="entry name" value="Zn2/Cys6 DNA-binding domain"/>
    <property type="match status" value="1"/>
</dbReference>
<name>A0A1G4JNR0_9SACH</name>
<dbReference type="STRING" id="1266660.A0A1G4JNR0"/>
<feature type="domain" description="Zn(2)-C6 fungal-type" evidence="3">
    <location>
        <begin position="47"/>
        <end position="78"/>
    </location>
</feature>
<keyword evidence="5" id="KW-1185">Reference proteome</keyword>
<evidence type="ECO:0000256" key="1">
    <source>
        <dbReference type="ARBA" id="ARBA00004123"/>
    </source>
</evidence>
<gene>
    <name evidence="4" type="ORF">LADA_0F15544G</name>
</gene>
<dbReference type="Proteomes" id="UP000190274">
    <property type="component" value="Chromosome F"/>
</dbReference>
<dbReference type="SMART" id="SM00066">
    <property type="entry name" value="GAL4"/>
    <property type="match status" value="1"/>
</dbReference>
<keyword evidence="2" id="KW-0539">Nucleus</keyword>
<dbReference type="PROSITE" id="PS50048">
    <property type="entry name" value="ZN2_CY6_FUNGAL_2"/>
    <property type="match status" value="1"/>
</dbReference>
<organism evidence="4 5">
    <name type="scientific">Lachancea dasiensis</name>
    <dbReference type="NCBI Taxonomy" id="1072105"/>
    <lineage>
        <taxon>Eukaryota</taxon>
        <taxon>Fungi</taxon>
        <taxon>Dikarya</taxon>
        <taxon>Ascomycota</taxon>
        <taxon>Saccharomycotina</taxon>
        <taxon>Saccharomycetes</taxon>
        <taxon>Saccharomycetales</taxon>
        <taxon>Saccharomycetaceae</taxon>
        <taxon>Lachancea</taxon>
    </lineage>
</organism>
<dbReference type="InterPro" id="IPR001138">
    <property type="entry name" value="Zn2Cys6_DnaBD"/>
</dbReference>
<protein>
    <submittedName>
        <fullName evidence="4">LADA_0F15544g1_1</fullName>
    </submittedName>
</protein>
<dbReference type="PANTHER" id="PTHR37534:SF43">
    <property type="entry name" value="FINGER DOMAIN PROTEIN, PUTATIVE (AFU_ORTHOLOGUE AFUA_1G01850)-RELATED"/>
    <property type="match status" value="1"/>
</dbReference>
<proteinExistence type="predicted"/>
<evidence type="ECO:0000313" key="5">
    <source>
        <dbReference type="Proteomes" id="UP000190274"/>
    </source>
</evidence>
<dbReference type="EMBL" id="LT598458">
    <property type="protein sequence ID" value="SCU92275.1"/>
    <property type="molecule type" value="Genomic_DNA"/>
</dbReference>
<accession>A0A1G4JNR0</accession>
<dbReference type="OrthoDB" id="5229455at2759"/>